<dbReference type="RefSeq" id="WP_126422747.1">
    <property type="nucleotide sequence ID" value="NZ_AP018827.1"/>
</dbReference>
<reference evidence="3" key="1">
    <citation type="journal article" date="2017" name="Biotechnol. Biofuels">
        <title>Evaluation of environmental bacterial communities as a factor affecting the growth of duckweed Lemna minor.</title>
        <authorList>
            <person name="Ishizawa H."/>
            <person name="Kuroda M."/>
            <person name="Morikawa M."/>
            <person name="Ike M."/>
        </authorList>
    </citation>
    <scope>NUCLEOTIDE SEQUENCE [LARGE SCALE GENOMIC DNA]</scope>
    <source>
        <strain evidence="3">M6</strain>
    </source>
</reference>
<evidence type="ECO:0000256" key="1">
    <source>
        <dbReference type="SAM" id="SignalP"/>
    </source>
</evidence>
<evidence type="ECO:0000313" key="2">
    <source>
        <dbReference type="EMBL" id="BBF81563.1"/>
    </source>
</evidence>
<feature type="signal peptide" evidence="1">
    <location>
        <begin position="1"/>
        <end position="22"/>
    </location>
</feature>
<dbReference type="Proteomes" id="UP000278756">
    <property type="component" value="Chromosome 1"/>
</dbReference>
<proteinExistence type="predicted"/>
<reference evidence="3" key="2">
    <citation type="journal article" date="2017" name="Plant Physiol. Biochem.">
        <title>Differential oxidative and antioxidative response of duckweed Lemna minor toward plant growth promoting/inhibiting bacteria.</title>
        <authorList>
            <person name="Ishizawa H."/>
            <person name="Kuroda M."/>
            <person name="Morikawa M."/>
            <person name="Ike M."/>
        </authorList>
    </citation>
    <scope>NUCLEOTIDE SEQUENCE [LARGE SCALE GENOMIC DNA]</scope>
    <source>
        <strain evidence="3">M6</strain>
    </source>
</reference>
<evidence type="ECO:0008006" key="4">
    <source>
        <dbReference type="Google" id="ProtNLM"/>
    </source>
</evidence>
<name>A0A3G9G8L6_9CAUL</name>
<protein>
    <recommendedName>
        <fullName evidence="4">Lipoprotein</fullName>
    </recommendedName>
</protein>
<gene>
    <name evidence="2" type="ORF">EM6_2165</name>
</gene>
<sequence>MIKKSLMIAAVAVLGMTGAAQAAECDDAQQAEAGSALAGLAKAAVSKVVPVTGKQMVNVNACDVRAGTYSIEFKYNFLGADGLYWVEGTARFGAGGSNPSVKITKASPNMAAAEAKAGVKLASN</sequence>
<dbReference type="EMBL" id="AP018827">
    <property type="protein sequence ID" value="BBF81563.1"/>
    <property type="molecule type" value="Genomic_DNA"/>
</dbReference>
<keyword evidence="1" id="KW-0732">Signal</keyword>
<evidence type="ECO:0000313" key="3">
    <source>
        <dbReference type="Proteomes" id="UP000278756"/>
    </source>
</evidence>
<feature type="chain" id="PRO_5018284314" description="Lipoprotein" evidence="1">
    <location>
        <begin position="23"/>
        <end position="124"/>
    </location>
</feature>
<organism evidence="2 3">
    <name type="scientific">Asticcacaulis excentricus</name>
    <dbReference type="NCBI Taxonomy" id="78587"/>
    <lineage>
        <taxon>Bacteria</taxon>
        <taxon>Pseudomonadati</taxon>
        <taxon>Pseudomonadota</taxon>
        <taxon>Alphaproteobacteria</taxon>
        <taxon>Caulobacterales</taxon>
        <taxon>Caulobacteraceae</taxon>
        <taxon>Asticcacaulis</taxon>
    </lineage>
</organism>
<accession>A0A3G9G8L6</accession>
<dbReference type="OrthoDB" id="7174005at2"/>
<dbReference type="AlphaFoldDB" id="A0A3G9G8L6"/>